<gene>
    <name evidence="5" type="ORF">A6K76_13110</name>
</gene>
<evidence type="ECO:0000256" key="2">
    <source>
        <dbReference type="ARBA" id="ARBA00029447"/>
    </source>
</evidence>
<reference evidence="5 6" key="1">
    <citation type="submission" date="2016-07" db="EMBL/GenBank/DDBJ databases">
        <title>Caryophanon latum genome sequencing.</title>
        <authorList>
            <person name="Verma A."/>
            <person name="Pal Y."/>
            <person name="Krishnamurthi S."/>
        </authorList>
    </citation>
    <scope>NUCLEOTIDE SEQUENCE [LARGE SCALE GENOMIC DNA]</scope>
    <source>
        <strain evidence="5 6">DSM 14151</strain>
    </source>
</reference>
<dbReference type="PANTHER" id="PTHR32089">
    <property type="entry name" value="METHYL-ACCEPTING CHEMOTAXIS PROTEIN MCPB"/>
    <property type="match status" value="1"/>
</dbReference>
<dbReference type="EMBL" id="MATO01000046">
    <property type="protein sequence ID" value="OCS89072.1"/>
    <property type="molecule type" value="Genomic_DNA"/>
</dbReference>
<feature type="domain" description="Methyl-accepting transducer" evidence="4">
    <location>
        <begin position="119"/>
        <end position="299"/>
    </location>
</feature>
<dbReference type="PRINTS" id="PR00260">
    <property type="entry name" value="CHEMTRNSDUCR"/>
</dbReference>
<dbReference type="SUPFAM" id="SSF55785">
    <property type="entry name" value="PYP-like sensor domain (PAS domain)"/>
    <property type="match status" value="1"/>
</dbReference>
<dbReference type="PANTHER" id="PTHR32089:SF112">
    <property type="entry name" value="LYSOZYME-LIKE PROTEIN-RELATED"/>
    <property type="match status" value="1"/>
</dbReference>
<dbReference type="PROSITE" id="PS50111">
    <property type="entry name" value="CHEMOTAXIS_TRANSDUC_2"/>
    <property type="match status" value="1"/>
</dbReference>
<dbReference type="GO" id="GO:0004888">
    <property type="term" value="F:transmembrane signaling receptor activity"/>
    <property type="evidence" value="ECO:0007669"/>
    <property type="project" value="InterPro"/>
</dbReference>
<evidence type="ECO:0000256" key="1">
    <source>
        <dbReference type="ARBA" id="ARBA00023224"/>
    </source>
</evidence>
<proteinExistence type="inferred from homology"/>
<dbReference type="RefSeq" id="WP_066465412.1">
    <property type="nucleotide sequence ID" value="NZ_MATO01000046.1"/>
</dbReference>
<name>A0A1C0YPI9_9BACL</name>
<comment type="caution">
    <text evidence="5">The sequence shown here is derived from an EMBL/GenBank/DDBJ whole genome shotgun (WGS) entry which is preliminary data.</text>
</comment>
<dbReference type="InterPro" id="IPR004090">
    <property type="entry name" value="Chemotax_Me-accpt_rcpt"/>
</dbReference>
<keyword evidence="1 3" id="KW-0807">Transducer</keyword>
<dbReference type="SUPFAM" id="SSF58104">
    <property type="entry name" value="Methyl-accepting chemotaxis protein (MCP) signaling domain"/>
    <property type="match status" value="1"/>
</dbReference>
<dbReference type="InterPro" id="IPR035965">
    <property type="entry name" value="PAS-like_dom_sf"/>
</dbReference>
<dbReference type="NCBIfam" id="TIGR00229">
    <property type="entry name" value="sensory_box"/>
    <property type="match status" value="1"/>
</dbReference>
<evidence type="ECO:0000256" key="3">
    <source>
        <dbReference type="PROSITE-ProRule" id="PRU00284"/>
    </source>
</evidence>
<evidence type="ECO:0000313" key="6">
    <source>
        <dbReference type="Proteomes" id="UP000093482"/>
    </source>
</evidence>
<dbReference type="SMART" id="SM00283">
    <property type="entry name" value="MA"/>
    <property type="match status" value="1"/>
</dbReference>
<dbReference type="Pfam" id="PF08448">
    <property type="entry name" value="PAS_4"/>
    <property type="match status" value="1"/>
</dbReference>
<dbReference type="InterPro" id="IPR000014">
    <property type="entry name" value="PAS"/>
</dbReference>
<dbReference type="CDD" id="cd00130">
    <property type="entry name" value="PAS"/>
    <property type="match status" value="1"/>
</dbReference>
<organism evidence="5 6">
    <name type="scientific">Caryophanon latum</name>
    <dbReference type="NCBI Taxonomy" id="33977"/>
    <lineage>
        <taxon>Bacteria</taxon>
        <taxon>Bacillati</taxon>
        <taxon>Bacillota</taxon>
        <taxon>Bacilli</taxon>
        <taxon>Bacillales</taxon>
        <taxon>Caryophanaceae</taxon>
        <taxon>Caryophanon</taxon>
    </lineage>
</organism>
<dbReference type="Pfam" id="PF00015">
    <property type="entry name" value="MCPsignal"/>
    <property type="match status" value="1"/>
</dbReference>
<protein>
    <recommendedName>
        <fullName evidence="4">Methyl-accepting transducer domain-containing protein</fullName>
    </recommendedName>
</protein>
<dbReference type="InterPro" id="IPR004089">
    <property type="entry name" value="MCPsignal_dom"/>
</dbReference>
<comment type="similarity">
    <text evidence="2">Belongs to the methyl-accepting chemotaxis (MCP) protein family.</text>
</comment>
<dbReference type="Gene3D" id="3.30.450.20">
    <property type="entry name" value="PAS domain"/>
    <property type="match status" value="1"/>
</dbReference>
<keyword evidence="6" id="KW-1185">Reference proteome</keyword>
<dbReference type="InterPro" id="IPR013656">
    <property type="entry name" value="PAS_4"/>
</dbReference>
<dbReference type="AlphaFoldDB" id="A0A1C0YPI9"/>
<sequence length="299" mass="33550">MYTEASTVDAQMLAALKENMAVIRFDLDRNIQYVSELFAAAVGYPVATLLKMRHEDLCFDDFLNSKQYEEMWRNLKNGKAYRDKIKRKARGNRVLWLEATYMPIKENGRITGVMKIAVDITERTTTILNMASHLNEVTQQLNEQSNLGADTTQSLLEQVQQMATISSNHLTHITLLEERASNIKSLIQTIRSIASQTNMLAINASIEAAHAGKHGAGFSVVAKEVRRLANEVDETTVNMNTRVQLMLQELDAITADVSVMTAAITKSSEQVNTTFSEFQQIHLLSKDVKAQSDQLNKII</sequence>
<accession>A0A1C0YPI9</accession>
<evidence type="ECO:0000259" key="4">
    <source>
        <dbReference type="PROSITE" id="PS50111"/>
    </source>
</evidence>
<dbReference type="GO" id="GO:0007165">
    <property type="term" value="P:signal transduction"/>
    <property type="evidence" value="ECO:0007669"/>
    <property type="project" value="UniProtKB-KW"/>
</dbReference>
<evidence type="ECO:0000313" key="5">
    <source>
        <dbReference type="EMBL" id="OCS89072.1"/>
    </source>
</evidence>
<dbReference type="Proteomes" id="UP000093482">
    <property type="component" value="Unassembled WGS sequence"/>
</dbReference>
<dbReference type="GO" id="GO:0006935">
    <property type="term" value="P:chemotaxis"/>
    <property type="evidence" value="ECO:0007669"/>
    <property type="project" value="InterPro"/>
</dbReference>
<dbReference type="GO" id="GO:0016020">
    <property type="term" value="C:membrane"/>
    <property type="evidence" value="ECO:0007669"/>
    <property type="project" value="InterPro"/>
</dbReference>
<dbReference type="Gene3D" id="1.10.287.950">
    <property type="entry name" value="Methyl-accepting chemotaxis protein"/>
    <property type="match status" value="1"/>
</dbReference>
<dbReference type="OrthoDB" id="9765776at2"/>